<dbReference type="InParanoid" id="A0A2P5HPZ9"/>
<dbReference type="Proteomes" id="UP000094444">
    <property type="component" value="Unassembled WGS sequence"/>
</dbReference>
<organism evidence="2 3">
    <name type="scientific">Diaporthe helianthi</name>
    <dbReference type="NCBI Taxonomy" id="158607"/>
    <lineage>
        <taxon>Eukaryota</taxon>
        <taxon>Fungi</taxon>
        <taxon>Dikarya</taxon>
        <taxon>Ascomycota</taxon>
        <taxon>Pezizomycotina</taxon>
        <taxon>Sordariomycetes</taxon>
        <taxon>Sordariomycetidae</taxon>
        <taxon>Diaporthales</taxon>
        <taxon>Diaporthaceae</taxon>
        <taxon>Diaporthe</taxon>
    </lineage>
</organism>
<dbReference type="AlphaFoldDB" id="A0A2P5HPZ9"/>
<proteinExistence type="predicted"/>
<comment type="caution">
    <text evidence="2">The sequence shown here is derived from an EMBL/GenBank/DDBJ whole genome shotgun (WGS) entry which is preliminary data.</text>
</comment>
<evidence type="ECO:0000313" key="2">
    <source>
        <dbReference type="EMBL" id="POS72343.1"/>
    </source>
</evidence>
<protein>
    <submittedName>
        <fullName evidence="2">Uncharacterized protein</fullName>
    </submittedName>
</protein>
<evidence type="ECO:0000313" key="3">
    <source>
        <dbReference type="Proteomes" id="UP000094444"/>
    </source>
</evidence>
<feature type="region of interest" description="Disordered" evidence="1">
    <location>
        <begin position="1"/>
        <end position="28"/>
    </location>
</feature>
<reference evidence="2" key="1">
    <citation type="submission" date="2017-09" db="EMBL/GenBank/DDBJ databases">
        <title>Polyketide synthases of a Diaporthe helianthi virulent isolate.</title>
        <authorList>
            <person name="Baroncelli R."/>
        </authorList>
    </citation>
    <scope>NUCLEOTIDE SEQUENCE [LARGE SCALE GENOMIC DNA]</scope>
    <source>
        <strain evidence="2">7/96</strain>
    </source>
</reference>
<name>A0A2P5HPZ9_DIAHE</name>
<keyword evidence="3" id="KW-1185">Reference proteome</keyword>
<evidence type="ECO:0000256" key="1">
    <source>
        <dbReference type="SAM" id="MobiDB-lite"/>
    </source>
</evidence>
<accession>A0A2P5HPZ9</accession>
<gene>
    <name evidence="2" type="ORF">DHEL01_v209262</name>
</gene>
<dbReference type="EMBL" id="MAVT02001021">
    <property type="protein sequence ID" value="POS72343.1"/>
    <property type="molecule type" value="Genomic_DNA"/>
</dbReference>
<sequence>MIAAAFANAPPPQVHVQAPVNGNGPHGSSLQPSDVGFFYPQKHTGFGVWLNGKVTKYFDVFHFIKRLKHLERLYSAEDVRRV</sequence>
<dbReference type="OrthoDB" id="4777353at2759"/>